<feature type="domain" description="ScoMcrA-like DNA sulfur-binding" evidence="2">
    <location>
        <begin position="12"/>
        <end position="152"/>
    </location>
</feature>
<keyword evidence="4" id="KW-1185">Reference proteome</keyword>
<dbReference type="InterPro" id="IPR003615">
    <property type="entry name" value="HNH_nuc"/>
</dbReference>
<evidence type="ECO:0000259" key="2">
    <source>
        <dbReference type="Pfam" id="PF26340"/>
    </source>
</evidence>
<keyword evidence="3" id="KW-0540">Nuclease</keyword>
<dbReference type="RefSeq" id="WP_163914605.1">
    <property type="nucleotide sequence ID" value="NZ_JAAGWD010000003.1"/>
</dbReference>
<evidence type="ECO:0000313" key="3">
    <source>
        <dbReference type="EMBL" id="NEM97857.1"/>
    </source>
</evidence>
<dbReference type="GO" id="GO:0004519">
    <property type="term" value="F:endonuclease activity"/>
    <property type="evidence" value="ECO:0007669"/>
    <property type="project" value="UniProtKB-KW"/>
</dbReference>
<keyword evidence="3" id="KW-0255">Endonuclease</keyword>
<dbReference type="AlphaFoldDB" id="A0A6B3LWK1"/>
<sequence>MADISTTLKLYLKKFIKLRQGVTKYGKAPHKPVLLLTLIDRFEKGEFSENRIYITPELVGLFKETFSLLARTAHKSEFSLPFYHLSGEGFWAVKTKSGATLNLHIKSINTLDEVVDYAYFTDDLYLLLINKESRNILKTALLDHYFSDTKTEYLKVKQGCYIQNLQSYLLNESTVEYRIDPTETDEEEQYIRSGLFKKLVPQVYNHTCSISGMRLVSSHGFSMIDACHIVPFSLSKDDKITNGLALCPNLHRAFDRGLITVDVNLKVLVSDTIAEDISNNYALQHLKGRPLSLPFGAKHYPAVANLAWHRDQIFKG</sequence>
<dbReference type="Pfam" id="PF26340">
    <property type="entry name" value="DNA-SBD_ScoMcrA"/>
    <property type="match status" value="1"/>
</dbReference>
<evidence type="ECO:0000259" key="1">
    <source>
        <dbReference type="Pfam" id="PF13391"/>
    </source>
</evidence>
<dbReference type="Pfam" id="PF13391">
    <property type="entry name" value="HNH_2"/>
    <property type="match status" value="1"/>
</dbReference>
<dbReference type="Proteomes" id="UP000474777">
    <property type="component" value="Unassembled WGS sequence"/>
</dbReference>
<dbReference type="InterPro" id="IPR058813">
    <property type="entry name" value="DNA-SBD_ScoMcrA"/>
</dbReference>
<protein>
    <submittedName>
        <fullName evidence="3">Restriction endonuclease</fullName>
    </submittedName>
</protein>
<dbReference type="EMBL" id="JAAGWD010000003">
    <property type="protein sequence ID" value="NEM97857.1"/>
    <property type="molecule type" value="Genomic_DNA"/>
</dbReference>
<comment type="caution">
    <text evidence="3">The sequence shown here is derived from an EMBL/GenBank/DDBJ whole genome shotgun (WGS) entry which is preliminary data.</text>
</comment>
<evidence type="ECO:0000313" key="4">
    <source>
        <dbReference type="Proteomes" id="UP000474777"/>
    </source>
</evidence>
<keyword evidence="3" id="KW-0378">Hydrolase</keyword>
<gene>
    <name evidence="3" type="ORF">GXP69_09140</name>
</gene>
<dbReference type="PIRSF" id="PIRSF030850">
    <property type="entry name" value="UCP030850"/>
    <property type="match status" value="1"/>
</dbReference>
<feature type="domain" description="HNH nuclease" evidence="1">
    <location>
        <begin position="208"/>
        <end position="262"/>
    </location>
</feature>
<name>A0A6B3LWK1_9BACT</name>
<organism evidence="3 4">
    <name type="scientific">Pontibacter burrus</name>
    <dbReference type="NCBI Taxonomy" id="2704466"/>
    <lineage>
        <taxon>Bacteria</taxon>
        <taxon>Pseudomonadati</taxon>
        <taxon>Bacteroidota</taxon>
        <taxon>Cytophagia</taxon>
        <taxon>Cytophagales</taxon>
        <taxon>Hymenobacteraceae</taxon>
        <taxon>Pontibacter</taxon>
    </lineage>
</organism>
<reference evidence="3 4" key="1">
    <citation type="submission" date="2020-02" db="EMBL/GenBank/DDBJ databases">
        <authorList>
            <person name="Kim M.K."/>
        </authorList>
    </citation>
    <scope>NUCLEOTIDE SEQUENCE [LARGE SCALE GENOMIC DNA]</scope>
    <source>
        <strain evidence="3 4">BT327</strain>
    </source>
</reference>
<dbReference type="InterPro" id="IPR011396">
    <property type="entry name" value="PT_DNA_restrict"/>
</dbReference>
<proteinExistence type="predicted"/>
<accession>A0A6B3LWK1</accession>